<name>A0ABR1IVG1_9AGAR</name>
<feature type="region of interest" description="Disordered" evidence="1">
    <location>
        <begin position="103"/>
        <end position="123"/>
    </location>
</feature>
<sequence>MIEKKTVINLLEAFSVAVKHYFHGEDGIFYDEATSPPGSPSAKSIPDTMTRLKVSNSNGMFLHQHTTGGASQTLAELLVPATMPSPTKSNCFSIQLPHLKWDDKEKEKAPFSPVDEKKSDRPE</sequence>
<evidence type="ECO:0000256" key="1">
    <source>
        <dbReference type="SAM" id="MobiDB-lite"/>
    </source>
</evidence>
<keyword evidence="3" id="KW-1185">Reference proteome</keyword>
<dbReference type="EMBL" id="JBANRG010000075">
    <property type="protein sequence ID" value="KAK7438998.1"/>
    <property type="molecule type" value="Genomic_DNA"/>
</dbReference>
<proteinExistence type="predicted"/>
<protein>
    <submittedName>
        <fullName evidence="2">Uncharacterized protein</fullName>
    </submittedName>
</protein>
<dbReference type="Proteomes" id="UP001498398">
    <property type="component" value="Unassembled WGS sequence"/>
</dbReference>
<accession>A0ABR1IVG1</accession>
<reference evidence="2 3" key="1">
    <citation type="submission" date="2024-01" db="EMBL/GenBank/DDBJ databases">
        <title>A draft genome for the cacao thread blight pathogen Marasmiellus scandens.</title>
        <authorList>
            <person name="Baruah I.K."/>
            <person name="Leung J."/>
            <person name="Bukari Y."/>
            <person name="Amoako-Attah I."/>
            <person name="Meinhardt L.W."/>
            <person name="Bailey B.A."/>
            <person name="Cohen S.P."/>
        </authorList>
    </citation>
    <scope>NUCLEOTIDE SEQUENCE [LARGE SCALE GENOMIC DNA]</scope>
    <source>
        <strain evidence="2 3">GH-19</strain>
    </source>
</reference>
<comment type="caution">
    <text evidence="2">The sequence shown here is derived from an EMBL/GenBank/DDBJ whole genome shotgun (WGS) entry which is preliminary data.</text>
</comment>
<organism evidence="2 3">
    <name type="scientific">Marasmiellus scandens</name>
    <dbReference type="NCBI Taxonomy" id="2682957"/>
    <lineage>
        <taxon>Eukaryota</taxon>
        <taxon>Fungi</taxon>
        <taxon>Dikarya</taxon>
        <taxon>Basidiomycota</taxon>
        <taxon>Agaricomycotina</taxon>
        <taxon>Agaricomycetes</taxon>
        <taxon>Agaricomycetidae</taxon>
        <taxon>Agaricales</taxon>
        <taxon>Marasmiineae</taxon>
        <taxon>Omphalotaceae</taxon>
        <taxon>Marasmiellus</taxon>
    </lineage>
</organism>
<evidence type="ECO:0000313" key="2">
    <source>
        <dbReference type="EMBL" id="KAK7438998.1"/>
    </source>
</evidence>
<evidence type="ECO:0000313" key="3">
    <source>
        <dbReference type="Proteomes" id="UP001498398"/>
    </source>
</evidence>
<gene>
    <name evidence="2" type="ORF">VKT23_017704</name>
</gene>